<feature type="compositionally biased region" description="Low complexity" evidence="10">
    <location>
        <begin position="228"/>
        <end position="238"/>
    </location>
</feature>
<dbReference type="GO" id="GO:0030915">
    <property type="term" value="C:Smc5-Smc6 complex"/>
    <property type="evidence" value="ECO:0007669"/>
    <property type="project" value="UniProtKB-UniRule"/>
</dbReference>
<name>A0A8C0TXN1_CANLF</name>
<comment type="subcellular location">
    <subcellularLocation>
        <location evidence="2">Chromosome</location>
        <location evidence="2">Telomere</location>
    </subcellularLocation>
    <subcellularLocation>
        <location evidence="1 9">Nucleus</location>
    </subcellularLocation>
</comment>
<organism evidence="13 14">
    <name type="scientific">Canis lupus familiaris</name>
    <name type="common">Dog</name>
    <name type="synonym">Canis familiaris</name>
    <dbReference type="NCBI Taxonomy" id="9615"/>
    <lineage>
        <taxon>Eukaryota</taxon>
        <taxon>Metazoa</taxon>
        <taxon>Chordata</taxon>
        <taxon>Craniata</taxon>
        <taxon>Vertebrata</taxon>
        <taxon>Euteleostomi</taxon>
        <taxon>Mammalia</taxon>
        <taxon>Eutheria</taxon>
        <taxon>Laurasiatheria</taxon>
        <taxon>Carnivora</taxon>
        <taxon>Caniformia</taxon>
        <taxon>Canidae</taxon>
        <taxon>Canis</taxon>
    </lineage>
</organism>
<keyword evidence="6 9" id="KW-0233">DNA recombination</keyword>
<feature type="compositionally biased region" description="Gly residues" evidence="10">
    <location>
        <begin position="200"/>
        <end position="210"/>
    </location>
</feature>
<dbReference type="Ensembl" id="ENSCAFT00040048142.1">
    <property type="protein sequence ID" value="ENSCAFP00040042043.1"/>
    <property type="gene ID" value="ENSCAFG00040025776.1"/>
</dbReference>
<dbReference type="GO" id="GO:0000781">
    <property type="term" value="C:chromosome, telomeric region"/>
    <property type="evidence" value="ECO:0007669"/>
    <property type="project" value="UniProtKB-SubCell"/>
</dbReference>
<feature type="compositionally biased region" description="Low complexity" evidence="10">
    <location>
        <begin position="335"/>
        <end position="345"/>
    </location>
</feature>
<dbReference type="GO" id="GO:0006281">
    <property type="term" value="P:DNA repair"/>
    <property type="evidence" value="ECO:0007669"/>
    <property type="project" value="UniProtKB-UniRule"/>
</dbReference>
<proteinExistence type="inferred from homology"/>
<feature type="region of interest" description="Disordered" evidence="10">
    <location>
        <begin position="1"/>
        <end position="381"/>
    </location>
</feature>
<dbReference type="InterPro" id="IPR014854">
    <property type="entry name" value="Nse4_C"/>
</dbReference>
<comment type="similarity">
    <text evidence="3 9">Belongs to the NSE4 family.</text>
</comment>
<sequence>MQARWGGAGSPGHPGETQARCGVGGGAGEPRTPRGDAGLVWGGAGEPRTPRGDAGPVGGAGSPGHPGEDAGLVWGGAGEPRTPREDAGLVWGGPGEPRTPRGDAGPVRGGGGGAQDTPGRRRSGVGGGRGAQDTPGRCRPGAGRGEPRTPRGDAGLVWGGPGSPGHPGEMQARGGGAQDTPGRRRPGAGGWEPRTPQGDAGPGRGGGSPGHPGETQVWCGGGPGSPGHPGETQARGGVPPFPPPPGCPSRRAPPPASRQRRRCALAPAREPRSAGSGRSRRAGLSVSGANFRRSEVARRIGAMSGDSSGRRPEGQGRGRGRDPHRDRTRSRSRSRSPLSPVSRRGAAPERREAPERPSLEDTEPSDSGDEMVDPASLEAETDHGLCRQIRHQYRALINSVQQNREDILNASDKLTEVLEEANTLFNGVSRAREAVLDAQFLVLASDLGKEKAKQLRSDLNSFDMLRYVETLLTHMGVNPLEAEELIRDEDSSDFEFIVYDSWKISGKTAENTFNKTHTFHFLLGSIQGEFPVPKPRSERPRKGPTTEEKKTMPDQLSEMEESHQEATEKEVERILGLLQTYFREDPDTPMSFFDFVVDPHSFPRTVENIFHVSFIIRDGFARIKLDQDRLPIIEPVNINEESEGIDQNTQIRNQGIIALSYRDWEEIVKTFEISEPVIASGQSQQRLSA</sequence>
<feature type="compositionally biased region" description="Pro residues" evidence="10">
    <location>
        <begin position="239"/>
        <end position="256"/>
    </location>
</feature>
<evidence type="ECO:0000256" key="8">
    <source>
        <dbReference type="ARBA" id="ARBA00023242"/>
    </source>
</evidence>
<feature type="region of interest" description="Disordered" evidence="10">
    <location>
        <begin position="530"/>
        <end position="557"/>
    </location>
</feature>
<dbReference type="GO" id="GO:0006310">
    <property type="term" value="P:DNA recombination"/>
    <property type="evidence" value="ECO:0007669"/>
    <property type="project" value="UniProtKB-UniRule"/>
</dbReference>
<evidence type="ECO:0000256" key="7">
    <source>
        <dbReference type="ARBA" id="ARBA00023204"/>
    </source>
</evidence>
<feature type="compositionally biased region" description="Basic and acidic residues" evidence="10">
    <location>
        <begin position="308"/>
        <end position="325"/>
    </location>
</feature>
<evidence type="ECO:0000256" key="3">
    <source>
        <dbReference type="ARBA" id="ARBA00008997"/>
    </source>
</evidence>
<dbReference type="GO" id="GO:0005634">
    <property type="term" value="C:nucleus"/>
    <property type="evidence" value="ECO:0007669"/>
    <property type="project" value="UniProtKB-SubCell"/>
</dbReference>
<dbReference type="InterPro" id="IPR029225">
    <property type="entry name" value="Nse4_Nse3-bd"/>
</dbReference>
<evidence type="ECO:0000256" key="2">
    <source>
        <dbReference type="ARBA" id="ARBA00004574"/>
    </source>
</evidence>
<keyword evidence="8 9" id="KW-0539">Nucleus</keyword>
<feature type="domain" description="Nse4/EID protein Nse3/MAGE-binding" evidence="12">
    <location>
        <begin position="437"/>
        <end position="491"/>
    </location>
</feature>
<evidence type="ECO:0000256" key="10">
    <source>
        <dbReference type="SAM" id="MobiDB-lite"/>
    </source>
</evidence>
<evidence type="ECO:0000256" key="6">
    <source>
        <dbReference type="ARBA" id="ARBA00023172"/>
    </source>
</evidence>
<evidence type="ECO:0000313" key="13">
    <source>
        <dbReference type="Ensembl" id="ENSCAFP00040042043.1"/>
    </source>
</evidence>
<feature type="compositionally biased region" description="Gly residues" evidence="10">
    <location>
        <begin position="55"/>
        <end position="64"/>
    </location>
</feature>
<feature type="compositionally biased region" description="Basic and acidic residues" evidence="10">
    <location>
        <begin position="535"/>
        <end position="552"/>
    </location>
</feature>
<evidence type="ECO:0000259" key="11">
    <source>
        <dbReference type="Pfam" id="PF08743"/>
    </source>
</evidence>
<dbReference type="Pfam" id="PF08743">
    <property type="entry name" value="Nse4_C"/>
    <property type="match status" value="1"/>
</dbReference>
<reference evidence="13" key="1">
    <citation type="submission" date="2018-10" db="EMBL/GenBank/DDBJ databases">
        <title>De novo assembly of a Great Dane genome.</title>
        <authorList>
            <person name="Kidd J.M."/>
            <person name="Pendleton A.L."/>
            <person name="Shen F."/>
            <person name="Emery S."/>
        </authorList>
    </citation>
    <scope>NUCLEOTIDE SEQUENCE [LARGE SCALE GENOMIC DNA]</scope>
    <source>
        <strain evidence="13">Great Dane</strain>
    </source>
</reference>
<dbReference type="Pfam" id="PF15412">
    <property type="entry name" value="Nse4-Nse3_bdg"/>
    <property type="match status" value="1"/>
</dbReference>
<evidence type="ECO:0000313" key="14">
    <source>
        <dbReference type="Proteomes" id="UP000694542"/>
    </source>
</evidence>
<accession>A0A8C0TXN1</accession>
<dbReference type="PANTHER" id="PTHR16140">
    <property type="entry name" value="NON-STRUCTURAL MAINTENANCE OF CHROMOSOMES ELEMENT 4"/>
    <property type="match status" value="1"/>
</dbReference>
<feature type="compositionally biased region" description="Gly residues" evidence="10">
    <location>
        <begin position="1"/>
        <end position="12"/>
    </location>
</feature>
<keyword evidence="5" id="KW-0158">Chromosome</keyword>
<evidence type="ECO:0000256" key="5">
    <source>
        <dbReference type="ARBA" id="ARBA00022895"/>
    </source>
</evidence>
<feature type="compositionally biased region" description="Basic and acidic residues" evidence="10">
    <location>
        <begin position="346"/>
        <end position="359"/>
    </location>
</feature>
<keyword evidence="4 9" id="KW-0227">DNA damage</keyword>
<feature type="compositionally biased region" description="Low complexity" evidence="10">
    <location>
        <begin position="273"/>
        <end position="289"/>
    </location>
</feature>
<dbReference type="InterPro" id="IPR027786">
    <property type="entry name" value="Nse4/EID"/>
</dbReference>
<feature type="compositionally biased region" description="Acidic residues" evidence="10">
    <location>
        <begin position="360"/>
        <end position="372"/>
    </location>
</feature>
<comment type="subunit">
    <text evidence="9">Component of the SMC5-SMC6 complex.</text>
</comment>
<evidence type="ECO:0000256" key="1">
    <source>
        <dbReference type="ARBA" id="ARBA00004123"/>
    </source>
</evidence>
<keyword evidence="7 9" id="KW-0234">DNA repair</keyword>
<evidence type="ECO:0000256" key="9">
    <source>
        <dbReference type="RuleBase" id="RU365071"/>
    </source>
</evidence>
<dbReference type="Proteomes" id="UP000694542">
    <property type="component" value="Chromosome 28"/>
</dbReference>
<evidence type="ECO:0000256" key="4">
    <source>
        <dbReference type="ARBA" id="ARBA00022763"/>
    </source>
</evidence>
<reference evidence="13" key="2">
    <citation type="submission" date="2025-08" db="UniProtKB">
        <authorList>
            <consortium name="Ensembl"/>
        </authorList>
    </citation>
    <scope>IDENTIFICATION</scope>
</reference>
<protein>
    <recommendedName>
        <fullName evidence="9">Non-structural maintenance of chromosomes element 4</fullName>
    </recommendedName>
</protein>
<dbReference type="PANTHER" id="PTHR16140:SF2">
    <property type="entry name" value="NON-STRUCTURAL MAINTENANCE OF CHROMOSOMES ELEMENT 4 HOMOLOG A"/>
    <property type="match status" value="1"/>
</dbReference>
<comment type="function">
    <text evidence="9">Component of the SMC5-SMC6 complex, that promotes sister chromatid alignment after DNA damage and facilitates double-stranded DNA breaks (DSBs) repair via homologous recombination between sister chromatids.</text>
</comment>
<feature type="domain" description="Non-structural maintenance of chromosome element 4 C-terminal" evidence="11">
    <location>
        <begin position="589"/>
        <end position="678"/>
    </location>
</feature>
<dbReference type="AlphaFoldDB" id="A0A8C0TXN1"/>
<evidence type="ECO:0000259" key="12">
    <source>
        <dbReference type="Pfam" id="PF15412"/>
    </source>
</evidence>
<keyword evidence="5" id="KW-0779">Telomere</keyword>